<feature type="transmembrane region" description="Helical" evidence="1">
    <location>
        <begin position="352"/>
        <end position="375"/>
    </location>
</feature>
<gene>
    <name evidence="2" type="primary">natB</name>
    <name evidence="2" type="ORF">DDT42_00935</name>
</gene>
<accession>A0A9E2BGB2</accession>
<dbReference type="PANTHER" id="PTHR43471:SF3">
    <property type="entry name" value="ABC TRANSPORTER PERMEASE PROTEIN NATB"/>
    <property type="match status" value="1"/>
</dbReference>
<feature type="transmembrane region" description="Helical" evidence="1">
    <location>
        <begin position="166"/>
        <end position="189"/>
    </location>
</feature>
<keyword evidence="1" id="KW-0812">Transmembrane</keyword>
<dbReference type="GO" id="GO:0005886">
    <property type="term" value="C:plasma membrane"/>
    <property type="evidence" value="ECO:0007669"/>
    <property type="project" value="UniProtKB-SubCell"/>
</dbReference>
<evidence type="ECO:0000256" key="1">
    <source>
        <dbReference type="SAM" id="Phobius"/>
    </source>
</evidence>
<feature type="transmembrane region" description="Helical" evidence="1">
    <location>
        <begin position="299"/>
        <end position="318"/>
    </location>
</feature>
<dbReference type="Pfam" id="PF12679">
    <property type="entry name" value="ABC2_membrane_2"/>
    <property type="match status" value="1"/>
</dbReference>
<feature type="transmembrane region" description="Helical" evidence="1">
    <location>
        <begin position="264"/>
        <end position="287"/>
    </location>
</feature>
<dbReference type="GO" id="GO:0140359">
    <property type="term" value="F:ABC-type transporter activity"/>
    <property type="evidence" value="ECO:0007669"/>
    <property type="project" value="InterPro"/>
</dbReference>
<evidence type="ECO:0000313" key="2">
    <source>
        <dbReference type="EMBL" id="MBT9145070.1"/>
    </source>
</evidence>
<dbReference type="AlphaFoldDB" id="A0A9E2BGB2"/>
<sequence length="384" mass="43020">MKTILIVFKELKEAFRDKRTVIMTIILPTFLIPIMLLGQFYLMKTEIEKAEEREIKLAYEGPQDIKMFLSAIDKLVLLDYTTETNQEVEQGNIHAALVIRDGEAVIYFDPTKPASSAAMQRIKTTLLLISEKIVESRLLNINVDPAILRVFEIKEESVVEPGKMGAYFAAMLIPLMILSIGISGNMYLFSDIGAGEKERGTLEPLLATPVNRSEVALGKWLAVSVLSFVSILLMLVVMIITIKYGQPLFVMEEQVQATFSLTPLAMLVVLIAGLLLSLSSGALQFAISIYARNIREAQLYLGYLPMIVILPVVFIYIVGIMGTMPEWAYFIPLINIYPVLKDAMMNEMVWNYMLFAGISNLILVALGIIIVVKVLEREDVVLRT</sequence>
<feature type="transmembrane region" description="Helical" evidence="1">
    <location>
        <begin position="220"/>
        <end position="244"/>
    </location>
</feature>
<feature type="transmembrane region" description="Helical" evidence="1">
    <location>
        <begin position="21"/>
        <end position="42"/>
    </location>
</feature>
<name>A0A9E2BGB2_PSYF1</name>
<dbReference type="EMBL" id="QLTW01000045">
    <property type="protein sequence ID" value="MBT9145070.1"/>
    <property type="molecule type" value="Genomic_DNA"/>
</dbReference>
<organism evidence="2 3">
    <name type="scientific">Psychracetigena formicireducens</name>
    <dbReference type="NCBI Taxonomy" id="2986056"/>
    <lineage>
        <taxon>Bacteria</taxon>
        <taxon>Bacillati</taxon>
        <taxon>Candidatus Lithacetigenota</taxon>
        <taxon>Candidatus Psychracetigena</taxon>
    </lineage>
</organism>
<evidence type="ECO:0000313" key="3">
    <source>
        <dbReference type="Proteomes" id="UP000811545"/>
    </source>
</evidence>
<keyword evidence="1" id="KW-0472">Membrane</keyword>
<proteinExistence type="predicted"/>
<dbReference type="Proteomes" id="UP000811545">
    <property type="component" value="Unassembled WGS sequence"/>
</dbReference>
<reference evidence="2 3" key="1">
    <citation type="journal article" date="2021" name="bioRxiv">
        <title>Unique metabolic strategies in Hadean analogues reveal hints for primordial physiology.</title>
        <authorList>
            <person name="Nobu M.K."/>
            <person name="Nakai R."/>
            <person name="Tamazawa S."/>
            <person name="Mori H."/>
            <person name="Toyoda A."/>
            <person name="Ijiri A."/>
            <person name="Suzuki S."/>
            <person name="Kurokawa K."/>
            <person name="Kamagata Y."/>
            <person name="Tamaki H."/>
        </authorList>
    </citation>
    <scope>NUCLEOTIDE SEQUENCE [LARGE SCALE GENOMIC DNA]</scope>
    <source>
        <strain evidence="2">BS525</strain>
    </source>
</reference>
<dbReference type="PANTHER" id="PTHR43471">
    <property type="entry name" value="ABC TRANSPORTER PERMEASE"/>
    <property type="match status" value="1"/>
</dbReference>
<comment type="caution">
    <text evidence="2">The sequence shown here is derived from an EMBL/GenBank/DDBJ whole genome shotgun (WGS) entry which is preliminary data.</text>
</comment>
<keyword evidence="1" id="KW-1133">Transmembrane helix</keyword>
<protein>
    <submittedName>
        <fullName evidence="2">ABC transporter permease protein NatB</fullName>
    </submittedName>
</protein>